<dbReference type="SMART" id="SM00387">
    <property type="entry name" value="HATPase_c"/>
    <property type="match status" value="1"/>
</dbReference>
<dbReference type="InterPro" id="IPR013655">
    <property type="entry name" value="PAS_fold_3"/>
</dbReference>
<dbReference type="PROSITE" id="PS50113">
    <property type="entry name" value="PAC"/>
    <property type="match status" value="1"/>
</dbReference>
<dbReference type="Gene3D" id="3.30.565.10">
    <property type="entry name" value="Histidine kinase-like ATPase, C-terminal domain"/>
    <property type="match status" value="1"/>
</dbReference>
<dbReference type="Pfam" id="PF08447">
    <property type="entry name" value="PAS_3"/>
    <property type="match status" value="1"/>
</dbReference>
<dbReference type="RefSeq" id="WP_129655651.1">
    <property type="nucleotide sequence ID" value="NZ_ML142913.1"/>
</dbReference>
<accession>A0A444VIK9</accession>
<reference evidence="9 10" key="1">
    <citation type="submission" date="2014-04" db="EMBL/GenBank/DDBJ databases">
        <title>Whole genome of Muricauda olearia.</title>
        <authorList>
            <person name="Zhang X.-H."/>
            <person name="Tang K."/>
        </authorList>
    </citation>
    <scope>NUCLEOTIDE SEQUENCE [LARGE SCALE GENOMIC DNA]</scope>
    <source>
        <strain evidence="9 10">Th120</strain>
    </source>
</reference>
<dbReference type="InterPro" id="IPR052162">
    <property type="entry name" value="Sensor_kinase/Photoreceptor"/>
</dbReference>
<dbReference type="SMART" id="SM00091">
    <property type="entry name" value="PAS"/>
    <property type="match status" value="2"/>
</dbReference>
<sequence length="483" mass="55436">MKEKQVRINNEKEALKAKNDAIWAMDRDFLLTAYNKAFKERFKKEFQEDPQVGLNLRSYYKKSIFFKTCEQGCERALDRYATSSRQSVGVNEDAEVIEFFFQPYMDTSGEVTGCCIWQKCLSHEVENILRLKESERKYKETQAIGNVGHWSWDITKDEITWSDQIFRIYGQVPGKFEATYGALMELIHPEDREAFNEDVQRCIKEKLPHDSTNRIIVGDGEIRYVQHKGRAFYDTNGNPTGMAGITRDVTKDMLASQQIVQQNHELQNFIRIISHNLRGPISNLLMLSKIYDWGKDEMNDDIVRKIEQTTEALDQTIKDLSLSLSLKNAEKEQFREIALTDVMKDVDALLAEEVTDSNAVIRTDFSKAETILGLKAYLVNIVYNLILNAIHYGKEEVLPVIEINTEETDDAIILQVSDNGIGMELTPEREKKIFDLYGRLSGTTEGKGLGLYLVKTQVEAMEGRIEVKSEKDVGTTFAIHFKK</sequence>
<keyword evidence="4" id="KW-0808">Transferase</keyword>
<dbReference type="Proteomes" id="UP000290261">
    <property type="component" value="Unassembled WGS sequence"/>
</dbReference>
<dbReference type="EC" id="2.7.13.3" evidence="2"/>
<dbReference type="PROSITE" id="PS50109">
    <property type="entry name" value="HIS_KIN"/>
    <property type="match status" value="1"/>
</dbReference>
<dbReference type="InterPro" id="IPR005467">
    <property type="entry name" value="His_kinase_dom"/>
</dbReference>
<keyword evidence="10" id="KW-1185">Reference proteome</keyword>
<dbReference type="InterPro" id="IPR000700">
    <property type="entry name" value="PAS-assoc_C"/>
</dbReference>
<evidence type="ECO:0000256" key="2">
    <source>
        <dbReference type="ARBA" id="ARBA00012438"/>
    </source>
</evidence>
<dbReference type="Pfam" id="PF02518">
    <property type="entry name" value="HATPase_c"/>
    <property type="match status" value="1"/>
</dbReference>
<evidence type="ECO:0000256" key="1">
    <source>
        <dbReference type="ARBA" id="ARBA00000085"/>
    </source>
</evidence>
<feature type="domain" description="PAC" evidence="8">
    <location>
        <begin position="209"/>
        <end position="261"/>
    </location>
</feature>
<dbReference type="Gene3D" id="2.10.70.100">
    <property type="match status" value="1"/>
</dbReference>
<dbReference type="InterPro" id="IPR035965">
    <property type="entry name" value="PAS-like_dom_sf"/>
</dbReference>
<dbReference type="PRINTS" id="PR00344">
    <property type="entry name" value="BCTRLSENSOR"/>
</dbReference>
<dbReference type="PANTHER" id="PTHR43304">
    <property type="entry name" value="PHYTOCHROME-LIKE PROTEIN CPH1"/>
    <property type="match status" value="1"/>
</dbReference>
<organism evidence="9 10">
    <name type="scientific">Flagellimonas olearia</name>
    <dbReference type="NCBI Taxonomy" id="552546"/>
    <lineage>
        <taxon>Bacteria</taxon>
        <taxon>Pseudomonadati</taxon>
        <taxon>Bacteroidota</taxon>
        <taxon>Flavobacteriia</taxon>
        <taxon>Flavobacteriales</taxon>
        <taxon>Flavobacteriaceae</taxon>
        <taxon>Flagellimonas</taxon>
    </lineage>
</organism>
<dbReference type="CDD" id="cd00075">
    <property type="entry name" value="HATPase"/>
    <property type="match status" value="1"/>
</dbReference>
<dbReference type="InterPro" id="IPR003594">
    <property type="entry name" value="HATPase_dom"/>
</dbReference>
<dbReference type="Gene3D" id="3.30.450.20">
    <property type="entry name" value="PAS domain"/>
    <property type="match status" value="1"/>
</dbReference>
<comment type="caution">
    <text evidence="9">The sequence shown here is derived from an EMBL/GenBank/DDBJ whole genome shotgun (WGS) entry which is preliminary data.</text>
</comment>
<protein>
    <recommendedName>
        <fullName evidence="2">histidine kinase</fullName>
        <ecNumber evidence="2">2.7.13.3</ecNumber>
    </recommendedName>
</protein>
<dbReference type="SUPFAM" id="SSF47384">
    <property type="entry name" value="Homodimeric domain of signal transducing histidine kinase"/>
    <property type="match status" value="1"/>
</dbReference>
<dbReference type="EMBL" id="JJMP01000009">
    <property type="protein sequence ID" value="RYC50605.1"/>
    <property type="molecule type" value="Genomic_DNA"/>
</dbReference>
<name>A0A444VIK9_9FLAO</name>
<proteinExistence type="predicted"/>
<dbReference type="SUPFAM" id="SSF55785">
    <property type="entry name" value="PYP-like sensor domain (PAS domain)"/>
    <property type="match status" value="1"/>
</dbReference>
<dbReference type="InterPro" id="IPR036890">
    <property type="entry name" value="HATPase_C_sf"/>
</dbReference>
<dbReference type="InterPro" id="IPR004358">
    <property type="entry name" value="Sig_transdc_His_kin-like_C"/>
</dbReference>
<evidence type="ECO:0000259" key="6">
    <source>
        <dbReference type="PROSITE" id="PS50109"/>
    </source>
</evidence>
<dbReference type="PANTHER" id="PTHR43304:SF1">
    <property type="entry name" value="PAC DOMAIN-CONTAINING PROTEIN"/>
    <property type="match status" value="1"/>
</dbReference>
<dbReference type="Gene3D" id="1.10.287.130">
    <property type="match status" value="1"/>
</dbReference>
<dbReference type="AlphaFoldDB" id="A0A444VIK9"/>
<dbReference type="InterPro" id="IPR003661">
    <property type="entry name" value="HisK_dim/P_dom"/>
</dbReference>
<feature type="domain" description="PAS" evidence="7">
    <location>
        <begin position="159"/>
        <end position="206"/>
    </location>
</feature>
<evidence type="ECO:0000256" key="3">
    <source>
        <dbReference type="ARBA" id="ARBA00022553"/>
    </source>
</evidence>
<evidence type="ECO:0000256" key="5">
    <source>
        <dbReference type="ARBA" id="ARBA00022777"/>
    </source>
</evidence>
<keyword evidence="5" id="KW-0418">Kinase</keyword>
<dbReference type="GO" id="GO:0000155">
    <property type="term" value="F:phosphorelay sensor kinase activity"/>
    <property type="evidence" value="ECO:0007669"/>
    <property type="project" value="InterPro"/>
</dbReference>
<evidence type="ECO:0000313" key="10">
    <source>
        <dbReference type="Proteomes" id="UP000290261"/>
    </source>
</evidence>
<evidence type="ECO:0000256" key="4">
    <source>
        <dbReference type="ARBA" id="ARBA00022679"/>
    </source>
</evidence>
<dbReference type="InterPro" id="IPR036097">
    <property type="entry name" value="HisK_dim/P_sf"/>
</dbReference>
<dbReference type="NCBIfam" id="TIGR00229">
    <property type="entry name" value="sensory_box"/>
    <property type="match status" value="1"/>
</dbReference>
<feature type="domain" description="Histidine kinase" evidence="6">
    <location>
        <begin position="272"/>
        <end position="483"/>
    </location>
</feature>
<keyword evidence="3" id="KW-0597">Phosphoprotein</keyword>
<comment type="catalytic activity">
    <reaction evidence="1">
        <text>ATP + protein L-histidine = ADP + protein N-phospho-L-histidine.</text>
        <dbReference type="EC" id="2.7.13.3"/>
    </reaction>
</comment>
<evidence type="ECO:0000259" key="8">
    <source>
        <dbReference type="PROSITE" id="PS50113"/>
    </source>
</evidence>
<dbReference type="SUPFAM" id="SSF55874">
    <property type="entry name" value="ATPase domain of HSP90 chaperone/DNA topoisomerase II/histidine kinase"/>
    <property type="match status" value="1"/>
</dbReference>
<gene>
    <name evidence="9" type="ORF">DN53_18435</name>
</gene>
<evidence type="ECO:0000259" key="7">
    <source>
        <dbReference type="PROSITE" id="PS50112"/>
    </source>
</evidence>
<dbReference type="CDD" id="cd00082">
    <property type="entry name" value="HisKA"/>
    <property type="match status" value="1"/>
</dbReference>
<dbReference type="PROSITE" id="PS50112">
    <property type="entry name" value="PAS"/>
    <property type="match status" value="1"/>
</dbReference>
<evidence type="ECO:0000313" key="9">
    <source>
        <dbReference type="EMBL" id="RYC50605.1"/>
    </source>
</evidence>
<dbReference type="CDD" id="cd00130">
    <property type="entry name" value="PAS"/>
    <property type="match status" value="1"/>
</dbReference>
<dbReference type="InterPro" id="IPR000014">
    <property type="entry name" value="PAS"/>
</dbReference>